<organism evidence="2 3">
    <name type="scientific">Citrobacter amalonaticus Y19</name>
    <dbReference type="NCBI Taxonomy" id="1261127"/>
    <lineage>
        <taxon>Bacteria</taxon>
        <taxon>Pseudomonadati</taxon>
        <taxon>Pseudomonadota</taxon>
        <taxon>Gammaproteobacteria</taxon>
        <taxon>Enterobacterales</taxon>
        <taxon>Enterobacteriaceae</taxon>
        <taxon>Citrobacter</taxon>
    </lineage>
</organism>
<dbReference type="PATRIC" id="fig|1261127.3.peg.5641"/>
<gene>
    <name evidence="2" type="ORF">F384_27170</name>
</gene>
<evidence type="ECO:0000313" key="2">
    <source>
        <dbReference type="EMBL" id="AKE62227.1"/>
    </source>
</evidence>
<name>A0A0F6U117_CITAM</name>
<geneLocation type="plasmid" evidence="2">
    <name>unnamed</name>
</geneLocation>
<dbReference type="KEGG" id="cama:F384_27170"/>
<dbReference type="OrthoDB" id="6384064at2"/>
<reference evidence="2 3" key="1">
    <citation type="submission" date="2015-03" db="EMBL/GenBank/DDBJ databases">
        <title>Complete genome sequence of Citrobacter amalonaticus Y19.</title>
        <authorList>
            <person name="Park S."/>
        </authorList>
    </citation>
    <scope>NUCLEOTIDE SEQUENCE [LARGE SCALE GENOMIC DNA]</scope>
    <source>
        <strain evidence="2 3">Y19</strain>
        <plasmid evidence="3">Plasmid</plasmid>
    </source>
</reference>
<dbReference type="GeneID" id="56269298"/>
<feature type="transmembrane region" description="Helical" evidence="1">
    <location>
        <begin position="73"/>
        <end position="91"/>
    </location>
</feature>
<protein>
    <submittedName>
        <fullName evidence="2">Uncharacterized protein</fullName>
    </submittedName>
</protein>
<keyword evidence="1" id="KW-1133">Transmembrane helix</keyword>
<proteinExistence type="predicted"/>
<dbReference type="HOGENOM" id="CLU_1575676_0_0_6"/>
<keyword evidence="1" id="KW-0812">Transmembrane</keyword>
<accession>A0A0F6U117</accession>
<evidence type="ECO:0000313" key="3">
    <source>
        <dbReference type="Proteomes" id="UP000034085"/>
    </source>
</evidence>
<feature type="transmembrane region" description="Helical" evidence="1">
    <location>
        <begin position="103"/>
        <end position="124"/>
    </location>
</feature>
<feature type="transmembrane region" description="Helical" evidence="1">
    <location>
        <begin position="157"/>
        <end position="174"/>
    </location>
</feature>
<evidence type="ECO:0000256" key="1">
    <source>
        <dbReference type="SAM" id="Phobius"/>
    </source>
</evidence>
<dbReference type="Proteomes" id="UP000034085">
    <property type="component" value="Plasmid"/>
</dbReference>
<sequence>MNAIVKRATNSIKRLWSLVVYAFQSPVQDSHSKRRTAILFSLVLVVHLVVLPAHELGSDIGLRSFAHLNLRIALFAFLFATLESVLINLWVQLIRKKTHCRTAPAAGGIVIGIVSPLLCCTPLLPTILSFIAILFPSAVSGMGLKIQYAVNVYQTELLLLALVLLLFAIVQNAWHLNSGDVMAGHHKE</sequence>
<keyword evidence="1" id="KW-0472">Membrane</keyword>
<dbReference type="EMBL" id="CP011133">
    <property type="protein sequence ID" value="AKE62227.1"/>
    <property type="molecule type" value="Genomic_DNA"/>
</dbReference>
<keyword evidence="2" id="KW-0614">Plasmid</keyword>
<feature type="transmembrane region" description="Helical" evidence="1">
    <location>
        <begin position="36"/>
        <end position="53"/>
    </location>
</feature>
<dbReference type="RefSeq" id="WP_040133153.1">
    <property type="nucleotide sequence ID" value="NZ_CP011133.1"/>
</dbReference>
<dbReference type="AlphaFoldDB" id="A0A0F6U117"/>